<dbReference type="Proteomes" id="UP000262172">
    <property type="component" value="Unassembled WGS sequence"/>
</dbReference>
<sequence>MPDRLIVLNGMAGAGKTTLARPLAAALDVPLVSKDAIKEALGDAVDAPLPTRAVGALAADVLWRIVGMLEGTVLVESVWLARRDEVWFHRGWQAAGSPAGLEVWCEAPREVMRERYLTRPRHAVHDDLARIGEWEAAADAARPMTEFPVLRVDTSGPVDIADLANLIRQTMLLEDG</sequence>
<proteinExistence type="predicted"/>
<organism evidence="1 2">
    <name type="scientific">Microbacterium bovistercoris</name>
    <dbReference type="NCBI Taxonomy" id="2293570"/>
    <lineage>
        <taxon>Bacteria</taxon>
        <taxon>Bacillati</taxon>
        <taxon>Actinomycetota</taxon>
        <taxon>Actinomycetes</taxon>
        <taxon>Micrococcales</taxon>
        <taxon>Microbacteriaceae</taxon>
        <taxon>Microbacterium</taxon>
    </lineage>
</organism>
<dbReference type="OrthoDB" id="3819922at2"/>
<protein>
    <recommendedName>
        <fullName evidence="3">ATP-binding protein</fullName>
    </recommendedName>
</protein>
<dbReference type="EMBL" id="QUAB01000045">
    <property type="protein sequence ID" value="REJ04748.1"/>
    <property type="molecule type" value="Genomic_DNA"/>
</dbReference>
<gene>
    <name evidence="1" type="ORF">DY023_12585</name>
</gene>
<dbReference type="Gene3D" id="3.40.50.300">
    <property type="entry name" value="P-loop containing nucleotide triphosphate hydrolases"/>
    <property type="match status" value="1"/>
</dbReference>
<dbReference type="InterPro" id="IPR027417">
    <property type="entry name" value="P-loop_NTPase"/>
</dbReference>
<dbReference type="Pfam" id="PF13671">
    <property type="entry name" value="AAA_33"/>
    <property type="match status" value="1"/>
</dbReference>
<dbReference type="RefSeq" id="WP_116242685.1">
    <property type="nucleotide sequence ID" value="NZ_QUAB01000045.1"/>
</dbReference>
<evidence type="ECO:0008006" key="3">
    <source>
        <dbReference type="Google" id="ProtNLM"/>
    </source>
</evidence>
<reference evidence="1 2" key="1">
    <citation type="submission" date="2018-08" db="EMBL/GenBank/DDBJ databases">
        <title>Isolation, diversity and antifungal activity of Actinobacteria from cow dung.</title>
        <authorList>
            <person name="Ling L."/>
        </authorList>
    </citation>
    <scope>NUCLEOTIDE SEQUENCE [LARGE SCALE GENOMIC DNA]</scope>
    <source>
        <strain evidence="1 2">NEAU-LLE</strain>
    </source>
</reference>
<evidence type="ECO:0000313" key="1">
    <source>
        <dbReference type="EMBL" id="REJ04748.1"/>
    </source>
</evidence>
<evidence type="ECO:0000313" key="2">
    <source>
        <dbReference type="Proteomes" id="UP000262172"/>
    </source>
</evidence>
<name>A0A371NRF9_9MICO</name>
<comment type="caution">
    <text evidence="1">The sequence shown here is derived from an EMBL/GenBank/DDBJ whole genome shotgun (WGS) entry which is preliminary data.</text>
</comment>
<accession>A0A371NRF9</accession>
<keyword evidence="2" id="KW-1185">Reference proteome</keyword>
<dbReference type="SUPFAM" id="SSF52540">
    <property type="entry name" value="P-loop containing nucleoside triphosphate hydrolases"/>
    <property type="match status" value="1"/>
</dbReference>
<dbReference type="AlphaFoldDB" id="A0A371NRF9"/>